<keyword evidence="1" id="KW-0472">Membrane</keyword>
<evidence type="ECO:0000313" key="3">
    <source>
        <dbReference type="Proteomes" id="UP000571950"/>
    </source>
</evidence>
<evidence type="ECO:0000256" key="1">
    <source>
        <dbReference type="SAM" id="Phobius"/>
    </source>
</evidence>
<feature type="transmembrane region" description="Helical" evidence="1">
    <location>
        <begin position="12"/>
        <end position="34"/>
    </location>
</feature>
<protein>
    <submittedName>
        <fullName evidence="2">Uncharacterized protein</fullName>
    </submittedName>
</protein>
<keyword evidence="1" id="KW-1133">Transmembrane helix</keyword>
<dbReference type="AlphaFoldDB" id="A0A7W6BL36"/>
<dbReference type="EMBL" id="JACIDT010000016">
    <property type="protein sequence ID" value="MBB3927859.1"/>
    <property type="molecule type" value="Genomic_DNA"/>
</dbReference>
<organism evidence="2 3">
    <name type="scientific">Sphingobium jiangsuense</name>
    <dbReference type="NCBI Taxonomy" id="870476"/>
    <lineage>
        <taxon>Bacteria</taxon>
        <taxon>Pseudomonadati</taxon>
        <taxon>Pseudomonadota</taxon>
        <taxon>Alphaproteobacteria</taxon>
        <taxon>Sphingomonadales</taxon>
        <taxon>Sphingomonadaceae</taxon>
        <taxon>Sphingobium</taxon>
    </lineage>
</organism>
<dbReference type="Proteomes" id="UP000571950">
    <property type="component" value="Unassembled WGS sequence"/>
</dbReference>
<proteinExistence type="predicted"/>
<sequence length="112" mass="12077">MARQVYGVTTMFSVGTIVIVLVTLLIGFAGGFILRPVIAPMQQADVDTFTSPVAPASSQARGTQYFMSHIDEARQVVAGCRDGTVRGGECANAEEAIIKVDAEERRRRFLGN</sequence>
<gene>
    <name evidence="2" type="ORF">GGR43_003598</name>
</gene>
<comment type="caution">
    <text evidence="2">The sequence shown here is derived from an EMBL/GenBank/DDBJ whole genome shotgun (WGS) entry which is preliminary data.</text>
</comment>
<accession>A0A7W6BL36</accession>
<dbReference type="RefSeq" id="WP_246343883.1">
    <property type="nucleotide sequence ID" value="NZ_BSPS01000005.1"/>
</dbReference>
<keyword evidence="3" id="KW-1185">Reference proteome</keyword>
<keyword evidence="1" id="KW-0812">Transmembrane</keyword>
<reference evidence="2 3" key="1">
    <citation type="submission" date="2020-08" db="EMBL/GenBank/DDBJ databases">
        <title>Genomic Encyclopedia of Type Strains, Phase IV (KMG-IV): sequencing the most valuable type-strain genomes for metagenomic binning, comparative biology and taxonomic classification.</title>
        <authorList>
            <person name="Goeker M."/>
        </authorList>
    </citation>
    <scope>NUCLEOTIDE SEQUENCE [LARGE SCALE GENOMIC DNA]</scope>
    <source>
        <strain evidence="2 3">DSM 26189</strain>
    </source>
</reference>
<name>A0A7W6BL36_9SPHN</name>
<evidence type="ECO:0000313" key="2">
    <source>
        <dbReference type="EMBL" id="MBB3927859.1"/>
    </source>
</evidence>